<reference evidence="3 4" key="1">
    <citation type="submission" date="2014-01" db="EMBL/GenBank/DDBJ databases">
        <title>Actinotalea ferrariae CF5-4.</title>
        <authorList>
            <person name="Chen F."/>
            <person name="Li Y."/>
            <person name="Wang G."/>
        </authorList>
    </citation>
    <scope>NUCLEOTIDE SEQUENCE [LARGE SCALE GENOMIC DNA]</scope>
    <source>
        <strain evidence="3 4">CF5-4</strain>
    </source>
</reference>
<dbReference type="AlphaFoldDB" id="A0A021VMQ2"/>
<feature type="region of interest" description="Disordered" evidence="1">
    <location>
        <begin position="319"/>
        <end position="338"/>
    </location>
</feature>
<evidence type="ECO:0000256" key="2">
    <source>
        <dbReference type="SAM" id="Phobius"/>
    </source>
</evidence>
<keyword evidence="4" id="KW-1185">Reference proteome</keyword>
<dbReference type="EMBL" id="AXCW01000240">
    <property type="protein sequence ID" value="EYR62441.1"/>
    <property type="molecule type" value="Genomic_DNA"/>
</dbReference>
<feature type="compositionally biased region" description="Polar residues" evidence="1">
    <location>
        <begin position="320"/>
        <end position="338"/>
    </location>
</feature>
<protein>
    <submittedName>
        <fullName evidence="3">Uncharacterized protein</fullName>
    </submittedName>
</protein>
<evidence type="ECO:0000256" key="1">
    <source>
        <dbReference type="SAM" id="MobiDB-lite"/>
    </source>
</evidence>
<keyword evidence="2" id="KW-1133">Transmembrane helix</keyword>
<dbReference type="Proteomes" id="UP000019753">
    <property type="component" value="Unassembled WGS sequence"/>
</dbReference>
<feature type="transmembrane region" description="Helical" evidence="2">
    <location>
        <begin position="72"/>
        <end position="89"/>
    </location>
</feature>
<feature type="transmembrane region" description="Helical" evidence="2">
    <location>
        <begin position="218"/>
        <end position="239"/>
    </location>
</feature>
<evidence type="ECO:0000313" key="4">
    <source>
        <dbReference type="Proteomes" id="UP000019753"/>
    </source>
</evidence>
<feature type="transmembrane region" description="Helical" evidence="2">
    <location>
        <begin position="166"/>
        <end position="184"/>
    </location>
</feature>
<feature type="transmembrane region" description="Helical" evidence="2">
    <location>
        <begin position="12"/>
        <end position="33"/>
    </location>
</feature>
<keyword evidence="2" id="KW-0812">Transmembrane</keyword>
<organism evidence="3 4">
    <name type="scientific">Actinotalea ferrariae CF5-4</name>
    <dbReference type="NCBI Taxonomy" id="948458"/>
    <lineage>
        <taxon>Bacteria</taxon>
        <taxon>Bacillati</taxon>
        <taxon>Actinomycetota</taxon>
        <taxon>Actinomycetes</taxon>
        <taxon>Micrococcales</taxon>
        <taxon>Cellulomonadaceae</taxon>
        <taxon>Actinotalea</taxon>
    </lineage>
</organism>
<keyword evidence="2" id="KW-0472">Membrane</keyword>
<evidence type="ECO:0000313" key="3">
    <source>
        <dbReference type="EMBL" id="EYR62441.1"/>
    </source>
</evidence>
<feature type="transmembrane region" description="Helical" evidence="2">
    <location>
        <begin position="246"/>
        <end position="266"/>
    </location>
</feature>
<feature type="transmembrane region" description="Helical" evidence="2">
    <location>
        <begin position="96"/>
        <end position="121"/>
    </location>
</feature>
<proteinExistence type="predicted"/>
<accession>A0A021VMQ2</accession>
<comment type="caution">
    <text evidence="3">The sequence shown here is derived from an EMBL/GenBank/DDBJ whole genome shotgun (WGS) entry which is preliminary data.</text>
</comment>
<name>A0A021VMQ2_9CELL</name>
<gene>
    <name evidence="3" type="ORF">N866_08525</name>
</gene>
<sequence>MASASVAHAERAARVVLAIALIPNAVFLVRAWIPELLDHPILDRFLEQVSPLVVTGLVSDGLSFTPGQWPGWPVPQLALLLGAVTLWAAGTRRGALAVLAAPAAGVIGLAGVVVAVTTIAQGRMTDSATAALLGVLAAGLAARTAQKTLQATGAPRPKPVSGTGWLVLYLIVFILPLAVGRAIFGQSIGEESRRIVDASQAIGTDAMRMAALENEANLLLYAAGACVGVVIWAAVRLLPPWRGRSLVAPLAVGVLALGLGVTAVGGQAREATDDALAQLRDHPSVPGCQSWWRESDPEPSIHLTQGCIRAETYLGHRPTGTWTSPTTMGVSGVTTPEGTPITSSTASALYGDVLVVAAAGAPDVNGAAVTLLGLRLTDAQPSWQFQCAEAAPFTVRFAATSNEEPNAGRISFPDEPPSVVVGCPEGIVRLDPATGAGI</sequence>